<sequence length="152" mass="16657">METKGPAAFKYKVEGSSNATLVAILITCLFGSIICAANFSAWCLLGLLVPLGIAIYLVREGMRKTLIIAPRYLIVGEGIIYYSSVAKAQLDRKRQVLTLFSEKGKRLAIEAEKFPTNARKDFKIKANKTAKFDKACEKILARLSGVTPDIIG</sequence>
<protein>
    <submittedName>
        <fullName evidence="2">Uncharacterized protein</fullName>
    </submittedName>
</protein>
<dbReference type="Proteomes" id="UP000190102">
    <property type="component" value="Unassembled WGS sequence"/>
</dbReference>
<organism evidence="2 3">
    <name type="scientific">Trichlorobacter thiogenes</name>
    <dbReference type="NCBI Taxonomy" id="115783"/>
    <lineage>
        <taxon>Bacteria</taxon>
        <taxon>Pseudomonadati</taxon>
        <taxon>Thermodesulfobacteriota</taxon>
        <taxon>Desulfuromonadia</taxon>
        <taxon>Geobacterales</taxon>
        <taxon>Geobacteraceae</taxon>
        <taxon>Trichlorobacter</taxon>
    </lineage>
</organism>
<keyword evidence="1" id="KW-1133">Transmembrane helix</keyword>
<dbReference type="OrthoDB" id="9181999at2"/>
<dbReference type="EMBL" id="FUWR01000010">
    <property type="protein sequence ID" value="SJZ91144.1"/>
    <property type="molecule type" value="Genomic_DNA"/>
</dbReference>
<dbReference type="STRING" id="115783.SAMN02745119_01970"/>
<accession>A0A1T4PHV8</accession>
<dbReference type="AlphaFoldDB" id="A0A1T4PHV8"/>
<reference evidence="3" key="1">
    <citation type="submission" date="2017-02" db="EMBL/GenBank/DDBJ databases">
        <authorList>
            <person name="Varghese N."/>
            <person name="Submissions S."/>
        </authorList>
    </citation>
    <scope>NUCLEOTIDE SEQUENCE [LARGE SCALE GENOMIC DNA]</scope>
    <source>
        <strain evidence="3">ATCC BAA-34</strain>
    </source>
</reference>
<keyword evidence="1" id="KW-0812">Transmembrane</keyword>
<evidence type="ECO:0000313" key="2">
    <source>
        <dbReference type="EMBL" id="SJZ91144.1"/>
    </source>
</evidence>
<evidence type="ECO:0000256" key="1">
    <source>
        <dbReference type="SAM" id="Phobius"/>
    </source>
</evidence>
<feature type="transmembrane region" description="Helical" evidence="1">
    <location>
        <begin position="39"/>
        <end position="58"/>
    </location>
</feature>
<keyword evidence="3" id="KW-1185">Reference proteome</keyword>
<gene>
    <name evidence="2" type="ORF">SAMN02745119_01970</name>
</gene>
<dbReference type="RefSeq" id="WP_078790253.1">
    <property type="nucleotide sequence ID" value="NZ_FUWR01000010.1"/>
</dbReference>
<evidence type="ECO:0000313" key="3">
    <source>
        <dbReference type="Proteomes" id="UP000190102"/>
    </source>
</evidence>
<proteinExistence type="predicted"/>
<feature type="transmembrane region" description="Helical" evidence="1">
    <location>
        <begin position="12"/>
        <end position="33"/>
    </location>
</feature>
<keyword evidence="1" id="KW-0472">Membrane</keyword>
<name>A0A1T4PHV8_9BACT</name>